<dbReference type="GO" id="GO:0004371">
    <property type="term" value="F:glycerone kinase activity"/>
    <property type="evidence" value="ECO:0007669"/>
    <property type="project" value="InterPro"/>
</dbReference>
<dbReference type="EMBL" id="JBBMGJ010000015">
    <property type="protein sequence ID" value="MEK0146008.1"/>
    <property type="molecule type" value="Genomic_DNA"/>
</dbReference>
<dbReference type="PROSITE" id="PS51480">
    <property type="entry name" value="DHAL"/>
    <property type="match status" value="1"/>
</dbReference>
<protein>
    <submittedName>
        <fullName evidence="2">DAK2 domain-containing protein</fullName>
    </submittedName>
</protein>
<dbReference type="InterPro" id="IPR036117">
    <property type="entry name" value="DhaL_dom_sf"/>
</dbReference>
<keyword evidence="5" id="KW-1185">Reference proteome</keyword>
<dbReference type="InterPro" id="IPR050270">
    <property type="entry name" value="DegV_domain_contain"/>
</dbReference>
<reference evidence="2" key="1">
    <citation type="submission" date="2022-02" db="EMBL/GenBank/DDBJ databases">
        <title>Corynebacterium sp. from urogenital microbiome.</title>
        <authorList>
            <person name="Cappelli E.A."/>
            <person name="Ribeiro T.G."/>
            <person name="Peixe L."/>
        </authorList>
    </citation>
    <scope>NUCLEOTIDE SEQUENCE</scope>
    <source>
        <strain evidence="2">C21Ua_68</strain>
    </source>
</reference>
<name>A0A9X3M163_9CORY</name>
<evidence type="ECO:0000313" key="3">
    <source>
        <dbReference type="EMBL" id="MEK0146008.1"/>
    </source>
</evidence>
<dbReference type="SMART" id="SM01121">
    <property type="entry name" value="Dak1_2"/>
    <property type="match status" value="1"/>
</dbReference>
<dbReference type="InterPro" id="IPR004007">
    <property type="entry name" value="DhaL_dom"/>
</dbReference>
<dbReference type="Pfam" id="PF02734">
    <property type="entry name" value="Dak2"/>
    <property type="match status" value="1"/>
</dbReference>
<dbReference type="Proteomes" id="UP001371299">
    <property type="component" value="Unassembled WGS sequence"/>
</dbReference>
<dbReference type="SUPFAM" id="SSF101473">
    <property type="entry name" value="DhaL-like"/>
    <property type="match status" value="1"/>
</dbReference>
<dbReference type="PANTHER" id="PTHR33434">
    <property type="entry name" value="DEGV DOMAIN-CONTAINING PROTEIN DR_1986-RELATED"/>
    <property type="match status" value="1"/>
</dbReference>
<dbReference type="Proteomes" id="UP001146439">
    <property type="component" value="Unassembled WGS sequence"/>
</dbReference>
<dbReference type="InterPro" id="IPR048394">
    <property type="entry name" value="FakA-like_M"/>
</dbReference>
<dbReference type="Pfam" id="PF21645">
    <property type="entry name" value="FakA-like_M"/>
    <property type="match status" value="1"/>
</dbReference>
<dbReference type="EMBL" id="JAKMUZ010000013">
    <property type="protein sequence ID" value="MCZ9296428.1"/>
    <property type="molecule type" value="Genomic_DNA"/>
</dbReference>
<dbReference type="SMART" id="SM01120">
    <property type="entry name" value="Dak2"/>
    <property type="match status" value="1"/>
</dbReference>
<dbReference type="RefSeq" id="WP_238802054.1">
    <property type="nucleotide sequence ID" value="NZ_JAKMUZ010000013.1"/>
</dbReference>
<evidence type="ECO:0000313" key="2">
    <source>
        <dbReference type="EMBL" id="MCZ9296428.1"/>
    </source>
</evidence>
<feature type="domain" description="DhaL" evidence="1">
    <location>
        <begin position="10"/>
        <end position="197"/>
    </location>
</feature>
<dbReference type="AlphaFoldDB" id="A0A9X3M163"/>
<evidence type="ECO:0000313" key="5">
    <source>
        <dbReference type="Proteomes" id="UP001371299"/>
    </source>
</evidence>
<dbReference type="InterPro" id="IPR033470">
    <property type="entry name" value="FakA-like_C"/>
</dbReference>
<reference evidence="3 5" key="2">
    <citation type="submission" date="2024-01" db="EMBL/GenBank/DDBJ databases">
        <title>Description of two novel Corynebacterium species isolated from human nasal passages and skin.</title>
        <authorList>
            <person name="Popowitch E."/>
            <person name="Tran T.H."/>
            <person name="Escapa I.F."/>
            <person name="Bhatt E."/>
            <person name="Sozat A.K."/>
            <person name="Roberts A.Q."/>
            <person name="Segre J.A."/>
            <person name="Kong H."/>
            <person name="Conlan S."/>
            <person name="Lemon K.P."/>
            <person name="Kelly M.S."/>
        </authorList>
    </citation>
    <scope>NUCLEOTIDE SEQUENCE [LARGE SCALE GENOMIC DNA]</scope>
    <source>
        <strain evidence="3 5">KPL2619</strain>
    </source>
</reference>
<evidence type="ECO:0000259" key="1">
    <source>
        <dbReference type="PROSITE" id="PS51480"/>
    </source>
</evidence>
<organism evidence="2 4">
    <name type="scientific">Corynebacterium yonathiae</name>
    <dbReference type="NCBI Taxonomy" id="2913504"/>
    <lineage>
        <taxon>Bacteria</taxon>
        <taxon>Bacillati</taxon>
        <taxon>Actinomycetota</taxon>
        <taxon>Actinomycetes</taxon>
        <taxon>Mycobacteriales</taxon>
        <taxon>Corynebacteriaceae</taxon>
        <taxon>Corynebacterium</taxon>
    </lineage>
</organism>
<accession>A0A9X3M163</accession>
<dbReference type="GO" id="GO:0006071">
    <property type="term" value="P:glycerol metabolic process"/>
    <property type="evidence" value="ECO:0007669"/>
    <property type="project" value="InterPro"/>
</dbReference>
<sequence length="447" mass="46004">MSYPSTLDSRGLRNWATRAVGELAHRRDEINALNVFPVPDSDTGSNMAHTMEAAVAELDNGGDVADALALGAVRGARGNSGMVLSQVLRGVAESTVESVIDGSVFARSLQQAVELVDRAIAEPVEGTVITVLQAAAEAADDAAAQSSATLHSIVSAAIAAARTALERTPSQLPALREAGVVDAGGAGLVILLESLLAEIEGSTGRTGVLEPETDTELEVVFFFEGDIDALQTAIAPLGDSLVIARATENSANVHIHSFQAGAVIETAFAKGKATNLHIEALPAHVDPAAENSVARRVFAAAPAGPITDLLESAGVTVVPPDAPLAVEEDDIVLSTGLSMETDAGRVVPAQSLAAALAAISVYEPDNPDTVAVVAAMRDAAKSMRVAYPSQETLPSIIATCRDLLAEGGEQATILSALDIDEEDLAQQLRVDVVALKVPDIATEIGVE</sequence>
<dbReference type="PANTHER" id="PTHR33434:SF4">
    <property type="entry name" value="PHOSPHATASE PROTEIN"/>
    <property type="match status" value="1"/>
</dbReference>
<proteinExistence type="predicted"/>
<dbReference type="Gene3D" id="1.25.40.340">
    <property type="match status" value="1"/>
</dbReference>
<comment type="caution">
    <text evidence="2">The sequence shown here is derived from an EMBL/GenBank/DDBJ whole genome shotgun (WGS) entry which is preliminary data.</text>
</comment>
<evidence type="ECO:0000313" key="4">
    <source>
        <dbReference type="Proteomes" id="UP001146439"/>
    </source>
</evidence>
<gene>
    <name evidence="2" type="ORF">L8V22_07650</name>
    <name evidence="3" type="ORF">WMQ01_08005</name>
</gene>